<keyword evidence="19" id="KW-1185">Reference proteome</keyword>
<keyword evidence="11 14" id="KW-0482">Metalloprotease</keyword>
<proteinExistence type="inferred from homology"/>
<keyword evidence="7" id="KW-0677">Repeat</keyword>
<evidence type="ECO:0000313" key="19">
    <source>
        <dbReference type="Proteomes" id="UP000546464"/>
    </source>
</evidence>
<keyword evidence="6 14" id="KW-0479">Metal-binding</keyword>
<evidence type="ECO:0000256" key="11">
    <source>
        <dbReference type="ARBA" id="ARBA00023049"/>
    </source>
</evidence>
<feature type="binding site" evidence="16">
    <location>
        <position position="63"/>
    </location>
    <ligand>
        <name>Zn(2+)</name>
        <dbReference type="ChEBI" id="CHEBI:29105"/>
        <note>catalytic</note>
    </ligand>
</feature>
<dbReference type="GO" id="GO:0006508">
    <property type="term" value="P:proteolysis"/>
    <property type="evidence" value="ECO:0007669"/>
    <property type="project" value="UniProtKB-KW"/>
</dbReference>
<feature type="binding site" evidence="16">
    <location>
        <position position="162"/>
    </location>
    <ligand>
        <name>Zn(2+)</name>
        <dbReference type="ChEBI" id="CHEBI:29105"/>
        <note>catalytic</note>
    </ligand>
</feature>
<comment type="cofactor">
    <cofactor evidence="14 16">
        <name>Zn(2+)</name>
        <dbReference type="ChEBI" id="CHEBI:29105"/>
    </cofactor>
    <text evidence="14 16">Binds 1 zinc ion per subunit.</text>
</comment>
<evidence type="ECO:0000256" key="9">
    <source>
        <dbReference type="ARBA" id="ARBA00022833"/>
    </source>
</evidence>
<reference evidence="18 19" key="1">
    <citation type="submission" date="2020-07" db="EMBL/GenBank/DDBJ databases">
        <authorList>
            <person name="Feng X."/>
        </authorList>
    </citation>
    <scope>NUCLEOTIDE SEQUENCE [LARGE SCALE GENOMIC DNA]</scope>
    <source>
        <strain evidence="18 19">JCM31066</strain>
    </source>
</reference>
<dbReference type="GO" id="GO:0046872">
    <property type="term" value="F:metal ion binding"/>
    <property type="evidence" value="ECO:0007669"/>
    <property type="project" value="UniProtKB-UniRule"/>
</dbReference>
<evidence type="ECO:0000256" key="14">
    <source>
        <dbReference type="PIRNR" id="PIRNR006404"/>
    </source>
</evidence>
<dbReference type="EMBL" id="JACHVB010000034">
    <property type="protein sequence ID" value="MBC2594829.1"/>
    <property type="molecule type" value="Genomic_DNA"/>
</dbReference>
<sequence length="333" mass="37251">MRKWSIKLFRLFGIRVEVHASFLLLLILVGMWGYDAAGWPGVAGGMVYTLFIFASVLLHEYGHCFAARRYGVKIPRILLLPIGGMAQFSHIPREPGRELVITLAGPLMNFLIAGVLFAVLGSSGGYLFYNPFSLHPREFLTMLMIWNLAMGIFNLLPIFPMDGGRILRALLVLKFDYLTATRLAVHTGKVLGVIAIAAAAFYLQSPLTVALFAFILIGGEVEFRQLRNTESYAGLTISDVTLPARPEEIFPLTSQTPILQAGWPLEFYAPLFRAQKDRIYPVYAGDSFIGVVRTAYFDRALSVAHTRRQVRRSPACRDYVRETDKPPILPPQL</sequence>
<keyword evidence="5 14" id="KW-0812">Transmembrane</keyword>
<gene>
    <name evidence="18" type="ORF">H5P28_11220</name>
</gene>
<evidence type="ECO:0000256" key="16">
    <source>
        <dbReference type="PIRSR" id="PIRSR006404-2"/>
    </source>
</evidence>
<organism evidence="18 19">
    <name type="scientific">Ruficoccus amylovorans</name>
    <dbReference type="NCBI Taxonomy" id="1804625"/>
    <lineage>
        <taxon>Bacteria</taxon>
        <taxon>Pseudomonadati</taxon>
        <taxon>Verrucomicrobiota</taxon>
        <taxon>Opitutia</taxon>
        <taxon>Puniceicoccales</taxon>
        <taxon>Cerasicoccaceae</taxon>
        <taxon>Ruficoccus</taxon>
    </lineage>
</organism>
<dbReference type="Proteomes" id="UP000546464">
    <property type="component" value="Unassembled WGS sequence"/>
</dbReference>
<dbReference type="InterPro" id="IPR008915">
    <property type="entry name" value="Peptidase_M50"/>
</dbReference>
<keyword evidence="12" id="KW-0129">CBS domain</keyword>
<dbReference type="InterPro" id="IPR016483">
    <property type="entry name" value="UCP006404_Pept_M50_CBS"/>
</dbReference>
<keyword evidence="9 14" id="KW-0862">Zinc</keyword>
<protein>
    <recommendedName>
        <fullName evidence="14">Zinc metalloprotease</fullName>
    </recommendedName>
</protein>
<dbReference type="AlphaFoldDB" id="A0A842HEZ2"/>
<name>A0A842HEZ2_9BACT</name>
<feature type="transmembrane region" description="Helical" evidence="14">
    <location>
        <begin position="12"/>
        <end position="32"/>
    </location>
</feature>
<feature type="domain" description="Peptidase M50" evidence="17">
    <location>
        <begin position="49"/>
        <end position="123"/>
    </location>
</feature>
<feature type="active site" evidence="15">
    <location>
        <position position="60"/>
    </location>
</feature>
<evidence type="ECO:0000256" key="15">
    <source>
        <dbReference type="PIRSR" id="PIRSR006404-1"/>
    </source>
</evidence>
<evidence type="ECO:0000313" key="18">
    <source>
        <dbReference type="EMBL" id="MBC2594829.1"/>
    </source>
</evidence>
<evidence type="ECO:0000256" key="1">
    <source>
        <dbReference type="ARBA" id="ARBA00004651"/>
    </source>
</evidence>
<evidence type="ECO:0000256" key="5">
    <source>
        <dbReference type="ARBA" id="ARBA00022692"/>
    </source>
</evidence>
<dbReference type="RefSeq" id="WP_185675791.1">
    <property type="nucleotide sequence ID" value="NZ_JACHVB010000034.1"/>
</dbReference>
<dbReference type="Pfam" id="PF02163">
    <property type="entry name" value="Peptidase_M50"/>
    <property type="match status" value="2"/>
</dbReference>
<evidence type="ECO:0000259" key="17">
    <source>
        <dbReference type="Pfam" id="PF02163"/>
    </source>
</evidence>
<evidence type="ECO:0000256" key="4">
    <source>
        <dbReference type="ARBA" id="ARBA00022670"/>
    </source>
</evidence>
<accession>A0A842HEZ2</accession>
<feature type="transmembrane region" description="Helical" evidence="14">
    <location>
        <begin position="191"/>
        <end position="217"/>
    </location>
</feature>
<comment type="similarity">
    <text evidence="2 14">Belongs to the peptidase M50B family.</text>
</comment>
<dbReference type="PANTHER" id="PTHR39188">
    <property type="entry name" value="MEMBRANE-ASSOCIATED ZINC METALLOPROTEASE M50B"/>
    <property type="match status" value="1"/>
</dbReference>
<dbReference type="GO" id="GO:0005886">
    <property type="term" value="C:plasma membrane"/>
    <property type="evidence" value="ECO:0007669"/>
    <property type="project" value="UniProtKB-SubCell"/>
</dbReference>
<feature type="domain" description="Peptidase M50" evidence="17">
    <location>
        <begin position="137"/>
        <end position="172"/>
    </location>
</feature>
<evidence type="ECO:0000256" key="3">
    <source>
        <dbReference type="ARBA" id="ARBA00022475"/>
    </source>
</evidence>
<keyword evidence="4 14" id="KW-0645">Protease</keyword>
<evidence type="ECO:0000256" key="2">
    <source>
        <dbReference type="ARBA" id="ARBA00007931"/>
    </source>
</evidence>
<feature type="transmembrane region" description="Helical" evidence="14">
    <location>
        <begin position="139"/>
        <end position="159"/>
    </location>
</feature>
<feature type="binding site" evidence="16">
    <location>
        <position position="59"/>
    </location>
    <ligand>
        <name>Zn(2+)</name>
        <dbReference type="ChEBI" id="CHEBI:29105"/>
        <note>catalytic</note>
    </ligand>
</feature>
<evidence type="ECO:0000256" key="12">
    <source>
        <dbReference type="ARBA" id="ARBA00023122"/>
    </source>
</evidence>
<dbReference type="GO" id="GO:0008237">
    <property type="term" value="F:metallopeptidase activity"/>
    <property type="evidence" value="ECO:0007669"/>
    <property type="project" value="UniProtKB-UniRule"/>
</dbReference>
<keyword evidence="3 14" id="KW-1003">Cell membrane</keyword>
<keyword evidence="13 14" id="KW-0472">Membrane</keyword>
<keyword evidence="8 14" id="KW-0378">Hydrolase</keyword>
<evidence type="ECO:0000256" key="8">
    <source>
        <dbReference type="ARBA" id="ARBA00022801"/>
    </source>
</evidence>
<dbReference type="PANTHER" id="PTHR39188:SF3">
    <property type="entry name" value="STAGE IV SPORULATION PROTEIN FB"/>
    <property type="match status" value="1"/>
</dbReference>
<comment type="caution">
    <text evidence="18">The sequence shown here is derived from an EMBL/GenBank/DDBJ whole genome shotgun (WGS) entry which is preliminary data.</text>
</comment>
<comment type="subcellular location">
    <subcellularLocation>
        <location evidence="1 14">Cell membrane</location>
        <topology evidence="1 14">Multi-pass membrane protein</topology>
    </subcellularLocation>
</comment>
<feature type="transmembrane region" description="Helical" evidence="14">
    <location>
        <begin position="38"/>
        <end position="59"/>
    </location>
</feature>
<dbReference type="CDD" id="cd06164">
    <property type="entry name" value="S2P-M50_SpoIVFB_CBS"/>
    <property type="match status" value="1"/>
</dbReference>
<evidence type="ECO:0000256" key="13">
    <source>
        <dbReference type="ARBA" id="ARBA00023136"/>
    </source>
</evidence>
<feature type="transmembrane region" description="Helical" evidence="14">
    <location>
        <begin position="99"/>
        <end position="119"/>
    </location>
</feature>
<evidence type="ECO:0000256" key="7">
    <source>
        <dbReference type="ARBA" id="ARBA00022737"/>
    </source>
</evidence>
<keyword evidence="10 14" id="KW-1133">Transmembrane helix</keyword>
<evidence type="ECO:0000256" key="6">
    <source>
        <dbReference type="ARBA" id="ARBA00022723"/>
    </source>
</evidence>
<evidence type="ECO:0000256" key="10">
    <source>
        <dbReference type="ARBA" id="ARBA00022989"/>
    </source>
</evidence>
<dbReference type="PIRSF" id="PIRSF006404">
    <property type="entry name" value="UCP006404_Pept_M50_CBS"/>
    <property type="match status" value="1"/>
</dbReference>